<sequence>MNLTLTKRLNLIRVIGSSISTMVLDFNIVQNGILSHSTRQSGNNFLRHCSYNEFSLDSHDSVNGYRDMIFTMLYDLDFYANSNLISLYFSKDIR</sequence>
<proteinExistence type="predicted"/>
<dbReference type="AlphaFoldDB" id="A0A397IXS9"/>
<protein>
    <submittedName>
        <fullName evidence="1">Uncharacterized protein</fullName>
    </submittedName>
</protein>
<evidence type="ECO:0000313" key="2">
    <source>
        <dbReference type="Proteomes" id="UP000266861"/>
    </source>
</evidence>
<name>A0A397IXS9_9GLOM</name>
<dbReference type="EMBL" id="PQFF01000137">
    <property type="protein sequence ID" value="RHZ79422.1"/>
    <property type="molecule type" value="Genomic_DNA"/>
</dbReference>
<evidence type="ECO:0000313" key="1">
    <source>
        <dbReference type="EMBL" id="RHZ79422.1"/>
    </source>
</evidence>
<dbReference type="Proteomes" id="UP000266861">
    <property type="component" value="Unassembled WGS sequence"/>
</dbReference>
<organism evidence="1 2">
    <name type="scientific">Diversispora epigaea</name>
    <dbReference type="NCBI Taxonomy" id="1348612"/>
    <lineage>
        <taxon>Eukaryota</taxon>
        <taxon>Fungi</taxon>
        <taxon>Fungi incertae sedis</taxon>
        <taxon>Mucoromycota</taxon>
        <taxon>Glomeromycotina</taxon>
        <taxon>Glomeromycetes</taxon>
        <taxon>Diversisporales</taxon>
        <taxon>Diversisporaceae</taxon>
        <taxon>Diversispora</taxon>
    </lineage>
</organism>
<gene>
    <name evidence="1" type="ORF">Glove_146g30</name>
</gene>
<accession>A0A397IXS9</accession>
<keyword evidence="2" id="KW-1185">Reference proteome</keyword>
<comment type="caution">
    <text evidence="1">The sequence shown here is derived from an EMBL/GenBank/DDBJ whole genome shotgun (WGS) entry which is preliminary data.</text>
</comment>
<reference evidence="1 2" key="1">
    <citation type="submission" date="2018-08" db="EMBL/GenBank/DDBJ databases">
        <title>Genome and evolution of the arbuscular mycorrhizal fungus Diversispora epigaea (formerly Glomus versiforme) and its bacterial endosymbionts.</title>
        <authorList>
            <person name="Sun X."/>
            <person name="Fei Z."/>
            <person name="Harrison M."/>
        </authorList>
    </citation>
    <scope>NUCLEOTIDE SEQUENCE [LARGE SCALE GENOMIC DNA]</scope>
    <source>
        <strain evidence="1 2">IT104</strain>
    </source>
</reference>